<sequence>MYFFINYLIKTDFELFINSNNDELLFHAIGFLFYSNNSLYIRKFLEEDSNYYYSCYNIRKVEEIYEFIVKNRNRTNKKFIKDIVLNPKKIYEYEQYDRINNFLETFKTQFNINDKINIIEIISNPDKLEEINKIMDKYEQNKSRQEINEIISKYANNLPFMESLRCLIEK</sequence>
<organism evidence="1 2">
    <name type="scientific">Aliarcobacter cryaerophilus</name>
    <dbReference type="NCBI Taxonomy" id="28198"/>
    <lineage>
        <taxon>Bacteria</taxon>
        <taxon>Pseudomonadati</taxon>
        <taxon>Campylobacterota</taxon>
        <taxon>Epsilonproteobacteria</taxon>
        <taxon>Campylobacterales</taxon>
        <taxon>Arcobacteraceae</taxon>
        <taxon>Aliarcobacter</taxon>
    </lineage>
</organism>
<dbReference type="EMBL" id="CP060693">
    <property type="protein sequence ID" value="QNM89428.1"/>
    <property type="molecule type" value="Genomic_DNA"/>
</dbReference>
<accession>A0A7G9LLC9</accession>
<dbReference type="AlphaFoldDB" id="A0A7G9LLC9"/>
<evidence type="ECO:0000313" key="2">
    <source>
        <dbReference type="Proteomes" id="UP000515842"/>
    </source>
</evidence>
<dbReference type="Proteomes" id="UP000515842">
    <property type="component" value="Chromosome"/>
</dbReference>
<gene>
    <name evidence="1" type="ORF">HOO34_07045</name>
</gene>
<dbReference type="RefSeq" id="WP_187473983.1">
    <property type="nucleotide sequence ID" value="NZ_CP060693.1"/>
</dbReference>
<name>A0A7G9LLC9_9BACT</name>
<protein>
    <submittedName>
        <fullName evidence="1">Uncharacterized protein</fullName>
    </submittedName>
</protein>
<reference evidence="1 2" key="1">
    <citation type="journal article" date="2020" name="Front. Microbiol.">
        <title>Genomic Analysis and Antimicrobial Resistance of Aliarcobacter cryaerophilus Strains From German Water Poultry.</title>
        <authorList>
            <person name="Muller E."/>
            <person name="Hotzel H."/>
            <person name="Ahlers C."/>
            <person name="Hanel I."/>
            <person name="Tomaso H."/>
            <person name="Abdel-Glil M.Y."/>
        </authorList>
    </citation>
    <scope>NUCLEOTIDE SEQUENCE [LARGE SCALE GENOMIC DNA]</scope>
    <source>
        <strain evidence="1 2">16CS1285-4</strain>
    </source>
</reference>
<evidence type="ECO:0000313" key="1">
    <source>
        <dbReference type="EMBL" id="QNM89428.1"/>
    </source>
</evidence>
<proteinExistence type="predicted"/>